<keyword evidence="2" id="KW-1185">Reference proteome</keyword>
<comment type="caution">
    <text evidence="1">The sequence shown here is derived from an EMBL/GenBank/DDBJ whole genome shotgun (WGS) entry which is preliminary data.</text>
</comment>
<reference evidence="1 2" key="1">
    <citation type="submission" date="2024-09" db="EMBL/GenBank/DDBJ databases">
        <authorList>
            <person name="Sun Q."/>
            <person name="Mori K."/>
        </authorList>
    </citation>
    <scope>NUCLEOTIDE SEQUENCE [LARGE SCALE GENOMIC DNA]</scope>
    <source>
        <strain evidence="1 2">TBRC 1851</strain>
    </source>
</reference>
<dbReference type="RefSeq" id="WP_394304022.1">
    <property type="nucleotide sequence ID" value="NZ_JBHMQT010000063.1"/>
</dbReference>
<organism evidence="1 2">
    <name type="scientific">Sphaerimonospora cavernae</name>
    <dbReference type="NCBI Taxonomy" id="1740611"/>
    <lineage>
        <taxon>Bacteria</taxon>
        <taxon>Bacillati</taxon>
        <taxon>Actinomycetota</taxon>
        <taxon>Actinomycetes</taxon>
        <taxon>Streptosporangiales</taxon>
        <taxon>Streptosporangiaceae</taxon>
        <taxon>Sphaerimonospora</taxon>
    </lineage>
</organism>
<proteinExistence type="predicted"/>
<dbReference type="Proteomes" id="UP001589870">
    <property type="component" value="Unassembled WGS sequence"/>
</dbReference>
<name>A0ABV6UCY0_9ACTN</name>
<gene>
    <name evidence="1" type="ORF">ACFHYQ_27335</name>
</gene>
<protein>
    <submittedName>
        <fullName evidence="1">Uncharacterized protein</fullName>
    </submittedName>
</protein>
<accession>A0ABV6UCY0</accession>
<sequence length="310" mass="32985">MITNEAMSIMAERALAYCIRLAALFALSDRRDEITPADFDAALALVSYSVETIAYIMPEAEASEEASMPVKVEAFIREAGQAGRTATEIYKAFAIKASELRDIVAQLEAVTVIKGQSAKGTGGRPSMRYVYTGQPEETFEDDFVIFEADIVENTDDEVSEETNETPVEIPALMVAGCDAEDEEVSPFDLSDVWDEVDAEAAGAPTVAPEPVKVVPVLSDEEWAEVDAAREAEAAEAAEVSQAMTAADAVKMVLSDPETLALLKAALAGIEVPAKVEAVKVRKASKVTPKSTKAGKAVALPVTLFSDETAA</sequence>
<evidence type="ECO:0000313" key="2">
    <source>
        <dbReference type="Proteomes" id="UP001589870"/>
    </source>
</evidence>
<dbReference type="EMBL" id="JBHMQT010000063">
    <property type="protein sequence ID" value="MFC0866017.1"/>
    <property type="molecule type" value="Genomic_DNA"/>
</dbReference>
<evidence type="ECO:0000313" key="1">
    <source>
        <dbReference type="EMBL" id="MFC0866017.1"/>
    </source>
</evidence>